<keyword evidence="2" id="KW-1185">Reference proteome</keyword>
<dbReference type="HOGENOM" id="CLU_382599_0_0_6"/>
<protein>
    <submittedName>
        <fullName evidence="1">Dicarboxylate transport</fullName>
    </submittedName>
</protein>
<dbReference type="KEGG" id="tmb:Thimo_3484"/>
<gene>
    <name evidence="1" type="ORF">Thimo_3484</name>
</gene>
<dbReference type="Pfam" id="PF11739">
    <property type="entry name" value="YdbH-like"/>
    <property type="match status" value="1"/>
</dbReference>
<evidence type="ECO:0000313" key="2">
    <source>
        <dbReference type="Proteomes" id="UP000010816"/>
    </source>
</evidence>
<dbReference type="AlphaFoldDB" id="L0H277"/>
<dbReference type="EMBL" id="CP003051">
    <property type="protein sequence ID" value="AGA92147.1"/>
    <property type="molecule type" value="Genomic_DNA"/>
</dbReference>
<sequence>MDSGSLSSADMPPRWRGWRILSGALGTVLTLGLVAAAALALAPRFLPTILAHGLGGGVEVQALELQSVSPHRIELAVASLGTEQFGFAARQIAIRVDPWPFRVLGVEMDQAELSILPGPAGDPSGSRFAPALPFPLQIADLELRAATPWGEIFLPASLVAGPTLGGCFEAELGSAELSALLTSSANGDSTLSLFDASGAEMLRLDATIGTADPVPFRARLMPGALGDWLRQTRLLPVELESKVDPFVIDGTPIELTGALAHNGQVTAELRGSLVVQDARGAGERLFESARIESGAGYSIERTHAGWSGSGAAAIGLSANAGISLAAKDPEWRWDDEGLTVDLAQPELPTYGVAAETLEISAPEIAVDAAAGAIRLGGLRMTDSTVPLPPYDIGGRWSWRDGVIQASGNGGAGALPEMDWTLRSSSDGGRFEADVTGALAALMPSFRALLPPQAQRLEVRSGSLSGHYRLEWTESQQQTELVADIADVDADLEAMAIRGLGVQVRNSGRHLEPLRIDIRAPRLKLAAGAVAEDLSMRLRASRRRLDIDHARARLFDGDLSLRPASIDVGRDFALVADIDALSSERILGLFERPPVALTGAISGRLDIRYSQRDGLSAAARLHGIEPGTLRLRLGSDAAETGQVDQLALRALEDLRYDELSVDLDYGSDDAYLISARIVGSNPDVLDGHPFAFNPRIEGRLPALFKAFFITGDFNRAIIEGLRTR</sequence>
<name>L0H277_9GAMM</name>
<proteinExistence type="predicted"/>
<dbReference type="STRING" id="765912.Thimo_3484"/>
<reference evidence="1 2" key="1">
    <citation type="submission" date="2011-09" db="EMBL/GenBank/DDBJ databases">
        <title>Complete sequence of chromosome of Thioflavicoccus mobilis 8321.</title>
        <authorList>
            <consortium name="US DOE Joint Genome Institute"/>
            <person name="Lucas S."/>
            <person name="Han J."/>
            <person name="Lapidus A."/>
            <person name="Cheng J.-F."/>
            <person name="Goodwin L."/>
            <person name="Pitluck S."/>
            <person name="Peters L."/>
            <person name="Ovchinnikova G."/>
            <person name="Lu M."/>
            <person name="Detter J.C."/>
            <person name="Han C."/>
            <person name="Tapia R."/>
            <person name="Land M."/>
            <person name="Hauser L."/>
            <person name="Kyrpides N."/>
            <person name="Ivanova N."/>
            <person name="Pagani I."/>
            <person name="Vogl K."/>
            <person name="Liu Z."/>
            <person name="Imhoff J."/>
            <person name="Thiel V."/>
            <person name="Frigaard N.-U."/>
            <person name="Bryant D."/>
            <person name="Woyke T."/>
        </authorList>
    </citation>
    <scope>NUCLEOTIDE SEQUENCE [LARGE SCALE GENOMIC DNA]</scope>
    <source>
        <strain evidence="1 2">8321</strain>
    </source>
</reference>
<evidence type="ECO:0000313" key="1">
    <source>
        <dbReference type="EMBL" id="AGA92147.1"/>
    </source>
</evidence>
<dbReference type="Proteomes" id="UP000010816">
    <property type="component" value="Chromosome"/>
</dbReference>
<organism evidence="1 2">
    <name type="scientific">Thioflavicoccus mobilis 8321</name>
    <dbReference type="NCBI Taxonomy" id="765912"/>
    <lineage>
        <taxon>Bacteria</taxon>
        <taxon>Pseudomonadati</taxon>
        <taxon>Pseudomonadota</taxon>
        <taxon>Gammaproteobacteria</taxon>
        <taxon>Chromatiales</taxon>
        <taxon>Chromatiaceae</taxon>
        <taxon>Thioflavicoccus</taxon>
    </lineage>
</organism>
<accession>L0H277</accession>
<dbReference type="InterPro" id="IPR021730">
    <property type="entry name" value="YdbH"/>
</dbReference>
<dbReference type="eggNOG" id="COG2982">
    <property type="taxonomic scope" value="Bacteria"/>
</dbReference>